<sequence length="152" mass="16588">MSTLDTNPGSNNAEGWHTRATESTSVTASSFDPKAEDILATFFYDAKGSGDGFTMALMKPNIAVDAAGRILTVSPGDFVGLQEVVDAVKRLPQTDEWGGQWRIKQARTCFGIYPSPSRTRTLDQISKRSKGRLYQGSARRECHSEDISVVVV</sequence>
<gene>
    <name evidence="1" type="ORF">ACOLOM_LOCUS7436</name>
</gene>
<evidence type="ECO:0000313" key="2">
    <source>
        <dbReference type="Proteomes" id="UP000789525"/>
    </source>
</evidence>
<organism evidence="1 2">
    <name type="scientific">Acaulospora colombiana</name>
    <dbReference type="NCBI Taxonomy" id="27376"/>
    <lineage>
        <taxon>Eukaryota</taxon>
        <taxon>Fungi</taxon>
        <taxon>Fungi incertae sedis</taxon>
        <taxon>Mucoromycota</taxon>
        <taxon>Glomeromycotina</taxon>
        <taxon>Glomeromycetes</taxon>
        <taxon>Diversisporales</taxon>
        <taxon>Acaulosporaceae</taxon>
        <taxon>Acaulospora</taxon>
    </lineage>
</organism>
<name>A0ACA9N1X5_9GLOM</name>
<dbReference type="Proteomes" id="UP000789525">
    <property type="component" value="Unassembled WGS sequence"/>
</dbReference>
<evidence type="ECO:0000313" key="1">
    <source>
        <dbReference type="EMBL" id="CAG8624309.1"/>
    </source>
</evidence>
<dbReference type="EMBL" id="CAJVPT010017162">
    <property type="protein sequence ID" value="CAG8624309.1"/>
    <property type="molecule type" value="Genomic_DNA"/>
</dbReference>
<keyword evidence="2" id="KW-1185">Reference proteome</keyword>
<comment type="caution">
    <text evidence="1">The sequence shown here is derived from an EMBL/GenBank/DDBJ whole genome shotgun (WGS) entry which is preliminary data.</text>
</comment>
<accession>A0ACA9N1X5</accession>
<protein>
    <submittedName>
        <fullName evidence="1">14612_t:CDS:1</fullName>
    </submittedName>
</protein>
<proteinExistence type="predicted"/>
<reference evidence="1" key="1">
    <citation type="submission" date="2021-06" db="EMBL/GenBank/DDBJ databases">
        <authorList>
            <person name="Kallberg Y."/>
            <person name="Tangrot J."/>
            <person name="Rosling A."/>
        </authorList>
    </citation>
    <scope>NUCLEOTIDE SEQUENCE</scope>
    <source>
        <strain evidence="1">CL356</strain>
    </source>
</reference>